<name>A0A8X6YMM6_9ARAC</name>
<evidence type="ECO:0000313" key="3">
    <source>
        <dbReference type="Proteomes" id="UP000886998"/>
    </source>
</evidence>
<feature type="region of interest" description="Disordered" evidence="1">
    <location>
        <begin position="26"/>
        <end position="52"/>
    </location>
</feature>
<dbReference type="Proteomes" id="UP000886998">
    <property type="component" value="Unassembled WGS sequence"/>
</dbReference>
<dbReference type="EMBL" id="BMAV01021626">
    <property type="protein sequence ID" value="GFY75805.1"/>
    <property type="molecule type" value="Genomic_DNA"/>
</dbReference>
<dbReference type="AlphaFoldDB" id="A0A8X6YMM6"/>
<reference evidence="2" key="1">
    <citation type="submission" date="2020-08" db="EMBL/GenBank/DDBJ databases">
        <title>Multicomponent nature underlies the extraordinary mechanical properties of spider dragline silk.</title>
        <authorList>
            <person name="Kono N."/>
            <person name="Nakamura H."/>
            <person name="Mori M."/>
            <person name="Yoshida Y."/>
            <person name="Ohtoshi R."/>
            <person name="Malay A.D."/>
            <person name="Moran D.A.P."/>
            <person name="Tomita M."/>
            <person name="Numata K."/>
            <person name="Arakawa K."/>
        </authorList>
    </citation>
    <scope>NUCLEOTIDE SEQUENCE</scope>
</reference>
<feature type="compositionally biased region" description="Polar residues" evidence="1">
    <location>
        <begin position="26"/>
        <end position="44"/>
    </location>
</feature>
<proteinExistence type="predicted"/>
<protein>
    <submittedName>
        <fullName evidence="2">Uncharacterized protein</fullName>
    </submittedName>
</protein>
<keyword evidence="3" id="KW-1185">Reference proteome</keyword>
<gene>
    <name evidence="2" type="ORF">TNIN_416641</name>
</gene>
<comment type="caution">
    <text evidence="2">The sequence shown here is derived from an EMBL/GenBank/DDBJ whole genome shotgun (WGS) entry which is preliminary data.</text>
</comment>
<evidence type="ECO:0000256" key="1">
    <source>
        <dbReference type="SAM" id="MobiDB-lite"/>
    </source>
</evidence>
<accession>A0A8X6YMM6</accession>
<organism evidence="2 3">
    <name type="scientific">Trichonephila inaurata madagascariensis</name>
    <dbReference type="NCBI Taxonomy" id="2747483"/>
    <lineage>
        <taxon>Eukaryota</taxon>
        <taxon>Metazoa</taxon>
        <taxon>Ecdysozoa</taxon>
        <taxon>Arthropoda</taxon>
        <taxon>Chelicerata</taxon>
        <taxon>Arachnida</taxon>
        <taxon>Araneae</taxon>
        <taxon>Araneomorphae</taxon>
        <taxon>Entelegynae</taxon>
        <taxon>Araneoidea</taxon>
        <taxon>Nephilidae</taxon>
        <taxon>Trichonephila</taxon>
        <taxon>Trichonephila inaurata</taxon>
    </lineage>
</organism>
<evidence type="ECO:0000313" key="2">
    <source>
        <dbReference type="EMBL" id="GFY75805.1"/>
    </source>
</evidence>
<sequence length="96" mass="10810">MAPEYHYHDTAHRMFTRLKRQLSATSVPSSVTESTNVAASFSSNVKKKGNKNHHAEVNDIANALKLYMQILALQKANPPPYLLTQKNHVHPKGFEL</sequence>